<name>A0AAE0Y3K3_9GAST</name>
<keyword evidence="2" id="KW-1185">Reference proteome</keyword>
<dbReference type="Proteomes" id="UP001283361">
    <property type="component" value="Unassembled WGS sequence"/>
</dbReference>
<accession>A0AAE0Y3K3</accession>
<gene>
    <name evidence="1" type="ORF">RRG08_015684</name>
</gene>
<reference evidence="1" key="1">
    <citation type="journal article" date="2023" name="G3 (Bethesda)">
        <title>A reference genome for the long-term kleptoplast-retaining sea slug Elysia crispata morphotype clarki.</title>
        <authorList>
            <person name="Eastman K.E."/>
            <person name="Pendleton A.L."/>
            <person name="Shaikh M.A."/>
            <person name="Suttiyut T."/>
            <person name="Ogas R."/>
            <person name="Tomko P."/>
            <person name="Gavelis G."/>
            <person name="Widhalm J.R."/>
            <person name="Wisecaver J.H."/>
        </authorList>
    </citation>
    <scope>NUCLEOTIDE SEQUENCE</scope>
    <source>
        <strain evidence="1">ECLA1</strain>
    </source>
</reference>
<protein>
    <submittedName>
        <fullName evidence="1">Uncharacterized protein</fullName>
    </submittedName>
</protein>
<dbReference type="AlphaFoldDB" id="A0AAE0Y3K3"/>
<comment type="caution">
    <text evidence="1">The sequence shown here is derived from an EMBL/GenBank/DDBJ whole genome shotgun (WGS) entry which is preliminary data.</text>
</comment>
<organism evidence="1 2">
    <name type="scientific">Elysia crispata</name>
    <name type="common">lettuce slug</name>
    <dbReference type="NCBI Taxonomy" id="231223"/>
    <lineage>
        <taxon>Eukaryota</taxon>
        <taxon>Metazoa</taxon>
        <taxon>Spiralia</taxon>
        <taxon>Lophotrochozoa</taxon>
        <taxon>Mollusca</taxon>
        <taxon>Gastropoda</taxon>
        <taxon>Heterobranchia</taxon>
        <taxon>Euthyneura</taxon>
        <taxon>Panpulmonata</taxon>
        <taxon>Sacoglossa</taxon>
        <taxon>Placobranchoidea</taxon>
        <taxon>Plakobranchidae</taxon>
        <taxon>Elysia</taxon>
    </lineage>
</organism>
<proteinExistence type="predicted"/>
<dbReference type="EMBL" id="JAWDGP010007058">
    <property type="protein sequence ID" value="KAK3730767.1"/>
    <property type="molecule type" value="Genomic_DNA"/>
</dbReference>
<evidence type="ECO:0000313" key="1">
    <source>
        <dbReference type="EMBL" id="KAK3730767.1"/>
    </source>
</evidence>
<evidence type="ECO:0000313" key="2">
    <source>
        <dbReference type="Proteomes" id="UP001283361"/>
    </source>
</evidence>
<sequence length="74" mass="8374">MQSFTKRATVCIVSPTLLDSYPTPKIWIYSPLVTLLARRCYSRSVYRVDQGARLAESMKAITASDQVYRSSLLV</sequence>